<name>A0AAU6WL85_9FLAO</name>
<feature type="signal peptide" evidence="1">
    <location>
        <begin position="1"/>
        <end position="24"/>
    </location>
</feature>
<accession>A0AAU6WL85</accession>
<feature type="chain" id="PRO_5043638498" evidence="1">
    <location>
        <begin position="25"/>
        <end position="472"/>
    </location>
</feature>
<evidence type="ECO:0000313" key="3">
    <source>
        <dbReference type="Proteomes" id="UP001463665"/>
    </source>
</evidence>
<organism evidence="2 3">
    <name type="scientific">Chryseobacterium endophyticum</name>
    <dbReference type="NCBI Taxonomy" id="1854762"/>
    <lineage>
        <taxon>Bacteria</taxon>
        <taxon>Pseudomonadati</taxon>
        <taxon>Bacteroidota</taxon>
        <taxon>Flavobacteriia</taxon>
        <taxon>Flavobacteriales</taxon>
        <taxon>Weeksellaceae</taxon>
        <taxon>Chryseobacterium group</taxon>
        <taxon>Chryseobacterium</taxon>
    </lineage>
</organism>
<sequence>MKKTHKILLLLFLLFLSLEISAQAVGTPYMPLDKVLFSFLYGGSGADAGRVVQQTPDGGYIIGGISASSISGDVGATTHGGADYWIAKLNRYGRIEWQKLYGGNSDESVSAGGESTLHRTSDGGYIVACSTTSSASGDISGTNHGFRDTWVFKIDAAGVLQWQRLYGGSGNDDVQAIIETADGGYLMSVETTSSASGDVAGTNHDANSDAWIVKLNATGNISWQKLYGGIANDALRAVKQNSDGTYILAGNAATATGDITGTAHGNADFWVMKLNASGNIIWQSLYGGSSQDDAYSIDQTSDGGYIIVGNSHSPVGSGDVTGPGHGNNQYDYWLVKINGSGTLQWQRLYGGNGDEFPYSVHQTADGNYILGGLSSSSANGDITETNKGPDDIWILKVNTSGNILWQKLFGTFSSEGFRSIVQTSDNGYAVIGTSSGNSVDVSDARKGYSEYWFFRLDDSGKIIWIPDERQKN</sequence>
<keyword evidence="3" id="KW-1185">Reference proteome</keyword>
<reference evidence="2 3" key="1">
    <citation type="submission" date="2024-04" db="EMBL/GenBank/DDBJ databases">
        <title>Genome sequencing and assembly of rice foliar adapted Chryseobacterium endophyticum OsEnb-ALM-A6.</title>
        <authorList>
            <person name="Kumar S."/>
            <person name="Javed M."/>
            <person name="Chouhan V."/>
            <person name="Charishma K."/>
            <person name="Patel A."/>
            <person name="Kumar M."/>
            <person name="Sahu K.P."/>
            <person name="Kumar A."/>
        </authorList>
    </citation>
    <scope>NUCLEOTIDE SEQUENCE [LARGE SCALE GENOMIC DNA]</scope>
    <source>
        <strain evidence="2 3">OsEnb-ALM-A6</strain>
    </source>
</reference>
<keyword evidence="1" id="KW-0732">Signal</keyword>
<proteinExistence type="predicted"/>
<dbReference type="EMBL" id="CP154834">
    <property type="protein sequence ID" value="XAO73579.1"/>
    <property type="molecule type" value="Genomic_DNA"/>
</dbReference>
<gene>
    <name evidence="2" type="ORF">AAFP95_17905</name>
</gene>
<dbReference type="AlphaFoldDB" id="A0AAU6WL85"/>
<dbReference type="PANTHER" id="PTHR42754:SF1">
    <property type="entry name" value="LIPOPROTEIN"/>
    <property type="match status" value="1"/>
</dbReference>
<evidence type="ECO:0000256" key="1">
    <source>
        <dbReference type="SAM" id="SignalP"/>
    </source>
</evidence>
<evidence type="ECO:0000313" key="2">
    <source>
        <dbReference type="EMBL" id="XAO73579.1"/>
    </source>
</evidence>
<dbReference type="PANTHER" id="PTHR42754">
    <property type="entry name" value="ENDOGLUCANASE"/>
    <property type="match status" value="1"/>
</dbReference>
<dbReference type="Proteomes" id="UP001463665">
    <property type="component" value="Chromosome"/>
</dbReference>
<protein>
    <submittedName>
        <fullName evidence="2">T9SS C-terminal target domain-containing protein</fullName>
    </submittedName>
</protein>
<dbReference type="RefSeq" id="WP_294265174.1">
    <property type="nucleotide sequence ID" value="NZ_CP154834.1"/>
</dbReference>